<feature type="transmembrane region" description="Helical" evidence="8">
    <location>
        <begin position="75"/>
        <end position="97"/>
    </location>
</feature>
<comment type="caution">
    <text evidence="8">Lacks conserved residue(s) required for the propagation of feature annotation.</text>
</comment>
<evidence type="ECO:0000259" key="9">
    <source>
        <dbReference type="PROSITE" id="PS50263"/>
    </source>
</evidence>
<evidence type="ECO:0000256" key="3">
    <source>
        <dbReference type="ARBA" id="ARBA00022679"/>
    </source>
</evidence>
<keyword evidence="5 8" id="KW-1133">Transmembrane helix</keyword>
<feature type="transmembrane region" description="Helical" evidence="8">
    <location>
        <begin position="188"/>
        <end position="206"/>
    </location>
</feature>
<evidence type="ECO:0000256" key="7">
    <source>
        <dbReference type="ARBA" id="ARBA00023315"/>
    </source>
</evidence>
<dbReference type="Pfam" id="PF00795">
    <property type="entry name" value="CN_hydrolase"/>
    <property type="match status" value="1"/>
</dbReference>
<keyword evidence="11" id="KW-1185">Reference proteome</keyword>
<keyword evidence="6 8" id="KW-0472">Membrane</keyword>
<reference evidence="10" key="1">
    <citation type="submission" date="2023-06" db="EMBL/GenBank/DDBJ databases">
        <title>Sysu t00192.</title>
        <authorList>
            <person name="Gao L."/>
            <person name="Fang B.-Z."/>
            <person name="Li W.-J."/>
        </authorList>
    </citation>
    <scope>NUCLEOTIDE SEQUENCE</scope>
    <source>
        <strain evidence="10">SYSU T00192</strain>
    </source>
</reference>
<keyword evidence="4 8" id="KW-0812">Transmembrane</keyword>
<dbReference type="Gene3D" id="3.60.110.10">
    <property type="entry name" value="Carbon-nitrogen hydrolase"/>
    <property type="match status" value="1"/>
</dbReference>
<keyword evidence="2 8" id="KW-1003">Cell membrane</keyword>
<feature type="transmembrane region" description="Helical" evidence="8">
    <location>
        <begin position="152"/>
        <end position="176"/>
    </location>
</feature>
<dbReference type="InterPro" id="IPR003010">
    <property type="entry name" value="C-N_Hydrolase"/>
</dbReference>
<comment type="pathway">
    <text evidence="8">Protein modification; lipoprotein biosynthesis (N-acyl transfer).</text>
</comment>
<comment type="catalytic activity">
    <reaction evidence="8">
        <text>N-terminal S-1,2-diacyl-sn-glyceryl-L-cysteinyl-[lipoprotein] + a glycerophospholipid = N-acyl-S-1,2-diacyl-sn-glyceryl-L-cysteinyl-[lipoprotein] + a 2-acyl-sn-glycero-3-phospholipid + H(+)</text>
        <dbReference type="Rhea" id="RHEA:48228"/>
        <dbReference type="Rhea" id="RHEA-COMP:14681"/>
        <dbReference type="Rhea" id="RHEA-COMP:14684"/>
        <dbReference type="ChEBI" id="CHEBI:15378"/>
        <dbReference type="ChEBI" id="CHEBI:136912"/>
        <dbReference type="ChEBI" id="CHEBI:140656"/>
        <dbReference type="ChEBI" id="CHEBI:140657"/>
        <dbReference type="ChEBI" id="CHEBI:140660"/>
        <dbReference type="EC" id="2.3.1.269"/>
    </reaction>
</comment>
<dbReference type="InterPro" id="IPR045378">
    <property type="entry name" value="LNT_N"/>
</dbReference>
<dbReference type="NCBIfam" id="TIGR00546">
    <property type="entry name" value="lnt"/>
    <property type="match status" value="1"/>
</dbReference>
<evidence type="ECO:0000313" key="11">
    <source>
        <dbReference type="Proteomes" id="UP001172728"/>
    </source>
</evidence>
<sequence length="510" mass="54830">MLTGLRNLLLAVAAGAGLNLAFPDTGWWYLAPVSIAVLWWALERANAWGGFLLGWAFGIAFMLPHVWWANVAVGLVPWIALSVAEGLAWGVVGAAWAHVRRSNILEAHRWAETVTFAAIWVAAEQLRSMMPFGGFPWGRVGYAFVDAPVARIAWAGGVPLVSFAVVLAGALLGLAWESARLRRGITAALAPVLAIAVLGTGYLVPLDNRAQEGTMRVGAVQGNVPDLGLEAFSQARLVTENHLAGTLELAEETADNPVDLVVWPENAADFDPRVDERTLAAVEQAQEATGAPLLLGTVDYTPVDGRYNTMLLFGGDGVILDTYSKQRPAPFAEYVPLRSIARQVTPEVDRVTDMLAGTGAAVMEVPVASLDRTVAIATPICFEVAYDGIVREAVAKGAELLIVPTNNASFGHTAESTQQLQMTRMRAIETGRWAIQISTVGVSAVVDPSGRVVSDTELFTADQLVERVGLRSDLTPAVRLGWFIGWGIVIVPTVIVLLAVRRRVAERYDW</sequence>
<name>A0ABT8G5P4_9MICO</name>
<evidence type="ECO:0000256" key="4">
    <source>
        <dbReference type="ARBA" id="ARBA00022692"/>
    </source>
</evidence>
<evidence type="ECO:0000313" key="10">
    <source>
        <dbReference type="EMBL" id="MDN4474448.1"/>
    </source>
</evidence>
<dbReference type="PANTHER" id="PTHR38686">
    <property type="entry name" value="APOLIPOPROTEIN N-ACYLTRANSFERASE"/>
    <property type="match status" value="1"/>
</dbReference>
<protein>
    <recommendedName>
        <fullName evidence="8">Apolipoprotein N-acyltransferase</fullName>
        <shortName evidence="8">ALP N-acyltransferase</shortName>
        <ecNumber evidence="8">2.3.1.269</ecNumber>
    </recommendedName>
</protein>
<dbReference type="Pfam" id="PF20154">
    <property type="entry name" value="LNT_N"/>
    <property type="match status" value="1"/>
</dbReference>
<evidence type="ECO:0000256" key="2">
    <source>
        <dbReference type="ARBA" id="ARBA00022475"/>
    </source>
</evidence>
<evidence type="ECO:0000256" key="5">
    <source>
        <dbReference type="ARBA" id="ARBA00022989"/>
    </source>
</evidence>
<comment type="subcellular location">
    <subcellularLocation>
        <location evidence="1 8">Cell membrane</location>
        <topology evidence="1 8">Multi-pass membrane protein</topology>
    </subcellularLocation>
</comment>
<organism evidence="10 11">
    <name type="scientific">Demequina litoralis</name>
    <dbReference type="NCBI Taxonomy" id="3051660"/>
    <lineage>
        <taxon>Bacteria</taxon>
        <taxon>Bacillati</taxon>
        <taxon>Actinomycetota</taxon>
        <taxon>Actinomycetes</taxon>
        <taxon>Micrococcales</taxon>
        <taxon>Demequinaceae</taxon>
        <taxon>Demequina</taxon>
    </lineage>
</organism>
<comment type="similarity">
    <text evidence="8">Belongs to the CN hydrolase family. Apolipoprotein N-acyltransferase subfamily.</text>
</comment>
<dbReference type="EMBL" id="JAUHPW010000001">
    <property type="protein sequence ID" value="MDN4474448.1"/>
    <property type="molecule type" value="Genomic_DNA"/>
</dbReference>
<dbReference type="PROSITE" id="PS50263">
    <property type="entry name" value="CN_HYDROLASE"/>
    <property type="match status" value="1"/>
</dbReference>
<dbReference type="HAMAP" id="MF_01148">
    <property type="entry name" value="Lnt"/>
    <property type="match status" value="1"/>
</dbReference>
<comment type="function">
    <text evidence="8">Catalyzes the phospholipid dependent N-acylation of the N-terminal cysteine of apolipoprotein, the last step in lipoprotein maturation.</text>
</comment>
<dbReference type="Proteomes" id="UP001172728">
    <property type="component" value="Unassembled WGS sequence"/>
</dbReference>
<keyword evidence="7 8" id="KW-0012">Acyltransferase</keyword>
<feature type="transmembrane region" description="Helical" evidence="8">
    <location>
        <begin position="480"/>
        <end position="500"/>
    </location>
</feature>
<dbReference type="CDD" id="cd07571">
    <property type="entry name" value="ALP_N-acyl_transferase"/>
    <property type="match status" value="1"/>
</dbReference>
<evidence type="ECO:0000256" key="1">
    <source>
        <dbReference type="ARBA" id="ARBA00004651"/>
    </source>
</evidence>
<feature type="transmembrane region" description="Helical" evidence="8">
    <location>
        <begin position="47"/>
        <end position="68"/>
    </location>
</feature>
<proteinExistence type="inferred from homology"/>
<accession>A0ABT8G5P4</accession>
<dbReference type="InterPro" id="IPR036526">
    <property type="entry name" value="C-N_Hydrolase_sf"/>
</dbReference>
<dbReference type="SUPFAM" id="SSF56317">
    <property type="entry name" value="Carbon-nitrogen hydrolase"/>
    <property type="match status" value="1"/>
</dbReference>
<gene>
    <name evidence="8 10" type="primary">lnt</name>
    <name evidence="10" type="ORF">QQX09_01110</name>
</gene>
<keyword evidence="3 8" id="KW-0808">Transferase</keyword>
<evidence type="ECO:0000256" key="6">
    <source>
        <dbReference type="ARBA" id="ARBA00023136"/>
    </source>
</evidence>
<dbReference type="RefSeq" id="WP_301130866.1">
    <property type="nucleotide sequence ID" value="NZ_JAUHPW010000001.1"/>
</dbReference>
<dbReference type="EC" id="2.3.1.269" evidence="8"/>
<dbReference type="InterPro" id="IPR004563">
    <property type="entry name" value="Apolipo_AcylTrfase"/>
</dbReference>
<dbReference type="PANTHER" id="PTHR38686:SF1">
    <property type="entry name" value="APOLIPOPROTEIN N-ACYLTRANSFERASE"/>
    <property type="match status" value="1"/>
</dbReference>
<evidence type="ECO:0000256" key="8">
    <source>
        <dbReference type="HAMAP-Rule" id="MF_01148"/>
    </source>
</evidence>
<feature type="domain" description="CN hydrolase" evidence="9">
    <location>
        <begin position="215"/>
        <end position="476"/>
    </location>
</feature>
<comment type="caution">
    <text evidence="10">The sequence shown here is derived from an EMBL/GenBank/DDBJ whole genome shotgun (WGS) entry which is preliminary data.</text>
</comment>